<keyword evidence="3" id="KW-1185">Reference proteome</keyword>
<evidence type="ECO:0000313" key="2">
    <source>
        <dbReference type="EMBL" id="QSE96441.1"/>
    </source>
</evidence>
<organism evidence="2 3">
    <name type="scientific">Fulvivirga lutea</name>
    <dbReference type="NCBI Taxonomy" id="2810512"/>
    <lineage>
        <taxon>Bacteria</taxon>
        <taxon>Pseudomonadati</taxon>
        <taxon>Bacteroidota</taxon>
        <taxon>Cytophagia</taxon>
        <taxon>Cytophagales</taxon>
        <taxon>Fulvivirgaceae</taxon>
        <taxon>Fulvivirga</taxon>
    </lineage>
</organism>
<sequence>MKNLRLMSYGLFLVGITTIASCDSSSSGKLKEAKVELNDAKDNLAKAEKDYAAELEDYRKNANATITSNERSIKEFKARIPNGKINVKAEYQEKIKELEEKNTAMKQKLNDYTVEGKDQWEVFKAEFSNDMDALGKAIKNLTVNNVK</sequence>
<feature type="coiled-coil region" evidence="1">
    <location>
        <begin position="30"/>
        <end position="61"/>
    </location>
</feature>
<protein>
    <submittedName>
        <fullName evidence="2">Uncharacterized protein</fullName>
    </submittedName>
</protein>
<dbReference type="KEGG" id="fuv:JR347_12615"/>
<evidence type="ECO:0000256" key="1">
    <source>
        <dbReference type="SAM" id="Coils"/>
    </source>
</evidence>
<dbReference type="AlphaFoldDB" id="A0A974ZZS0"/>
<evidence type="ECO:0000313" key="3">
    <source>
        <dbReference type="Proteomes" id="UP000662783"/>
    </source>
</evidence>
<gene>
    <name evidence="2" type="ORF">JR347_12615</name>
</gene>
<keyword evidence="1" id="KW-0175">Coiled coil</keyword>
<name>A0A974ZZS0_9BACT</name>
<proteinExistence type="predicted"/>
<feature type="coiled-coil region" evidence="1">
    <location>
        <begin position="88"/>
        <end position="115"/>
    </location>
</feature>
<dbReference type="PROSITE" id="PS51257">
    <property type="entry name" value="PROKAR_LIPOPROTEIN"/>
    <property type="match status" value="1"/>
</dbReference>
<reference evidence="2" key="1">
    <citation type="submission" date="2021-02" db="EMBL/GenBank/DDBJ databases">
        <title>Fulvivirga sp. S481 isolated from sea water.</title>
        <authorList>
            <person name="Bae S.S."/>
            <person name="Baek K."/>
        </authorList>
    </citation>
    <scope>NUCLEOTIDE SEQUENCE</scope>
    <source>
        <strain evidence="2">S481</strain>
    </source>
</reference>
<dbReference type="RefSeq" id="WP_205720957.1">
    <property type="nucleotide sequence ID" value="NZ_CP070608.1"/>
</dbReference>
<accession>A0A974ZZS0</accession>
<dbReference type="Proteomes" id="UP000662783">
    <property type="component" value="Chromosome"/>
</dbReference>
<dbReference type="EMBL" id="CP070608">
    <property type="protein sequence ID" value="QSE96441.1"/>
    <property type="molecule type" value="Genomic_DNA"/>
</dbReference>